<feature type="domain" description="RING-type" evidence="29">
    <location>
        <begin position="4906"/>
        <end position="4944"/>
    </location>
</feature>
<keyword evidence="16" id="KW-0862">Zinc</keyword>
<dbReference type="GO" id="GO:0061630">
    <property type="term" value="F:ubiquitin protein ligase activity"/>
    <property type="evidence" value="ECO:0007669"/>
    <property type="project" value="UniProtKB-EC"/>
</dbReference>
<feature type="compositionally biased region" description="Pro residues" evidence="28">
    <location>
        <begin position="6700"/>
        <end position="6715"/>
    </location>
</feature>
<evidence type="ECO:0000256" key="11">
    <source>
        <dbReference type="ARBA" id="ARBA00022723"/>
    </source>
</evidence>
<feature type="compositionally biased region" description="Basic and acidic residues" evidence="28">
    <location>
        <begin position="6599"/>
        <end position="6610"/>
    </location>
</feature>
<dbReference type="SMART" id="SM00382">
    <property type="entry name" value="AAA"/>
    <property type="match status" value="2"/>
</dbReference>
<dbReference type="InterPro" id="IPR031248">
    <property type="entry name" value="RNF213"/>
</dbReference>
<evidence type="ECO:0000259" key="29">
    <source>
        <dbReference type="PROSITE" id="PS50089"/>
    </source>
</evidence>
<dbReference type="FunFam" id="3.30.40.10:FF:000488">
    <property type="entry name" value="E3 ubiquitin-protein ligase RNF213"/>
    <property type="match status" value="1"/>
</dbReference>
<keyword evidence="10" id="KW-0808">Transferase</keyword>
<evidence type="ECO:0000256" key="3">
    <source>
        <dbReference type="ARBA" id="ARBA00004514"/>
    </source>
</evidence>
<feature type="compositionally biased region" description="Basic and acidic residues" evidence="28">
    <location>
        <begin position="951"/>
        <end position="968"/>
    </location>
</feature>
<dbReference type="Gene3D" id="3.30.40.10">
    <property type="entry name" value="Zinc/RING finger domain, C3HC4 (zinc finger)"/>
    <property type="match status" value="1"/>
</dbReference>
<keyword evidence="12" id="KW-0547">Nucleotide-binding</keyword>
<dbReference type="Pfam" id="PF00097">
    <property type="entry name" value="zf-C3HC4"/>
    <property type="match status" value="1"/>
</dbReference>
<comment type="caution">
    <text evidence="31">The sequence shown here is derived from an EMBL/GenBank/DDBJ whole genome shotgun (WGS) entry which is preliminary data.</text>
</comment>
<dbReference type="GO" id="GO:0005829">
    <property type="term" value="C:cytosol"/>
    <property type="evidence" value="ECO:0007669"/>
    <property type="project" value="UniProtKB-SubCell"/>
</dbReference>
<dbReference type="GO" id="GO:0002040">
    <property type="term" value="P:sprouting angiogenesis"/>
    <property type="evidence" value="ECO:0007669"/>
    <property type="project" value="TreeGrafter"/>
</dbReference>
<keyword evidence="19" id="KW-0443">Lipid metabolism</keyword>
<dbReference type="SUPFAM" id="SSF57850">
    <property type="entry name" value="RING/U-box"/>
    <property type="match status" value="1"/>
</dbReference>
<dbReference type="GO" id="GO:0006511">
    <property type="term" value="P:ubiquitin-dependent protein catabolic process"/>
    <property type="evidence" value="ECO:0007669"/>
    <property type="project" value="TreeGrafter"/>
</dbReference>
<feature type="compositionally biased region" description="Pro residues" evidence="28">
    <location>
        <begin position="5929"/>
        <end position="5939"/>
    </location>
</feature>
<feature type="region of interest" description="Disordered" evidence="28">
    <location>
        <begin position="6826"/>
        <end position="6860"/>
    </location>
</feature>
<dbReference type="GO" id="GO:0016887">
    <property type="term" value="F:ATP hydrolysis activity"/>
    <property type="evidence" value="ECO:0007669"/>
    <property type="project" value="InterPro"/>
</dbReference>
<dbReference type="GO" id="GO:0016020">
    <property type="term" value="C:membrane"/>
    <property type="evidence" value="ECO:0007669"/>
    <property type="project" value="TreeGrafter"/>
</dbReference>
<feature type="region of interest" description="Disordered" evidence="28">
    <location>
        <begin position="472"/>
        <end position="720"/>
    </location>
</feature>
<evidence type="ECO:0000256" key="10">
    <source>
        <dbReference type="ARBA" id="ARBA00022679"/>
    </source>
</evidence>
<evidence type="ECO:0000256" key="21">
    <source>
        <dbReference type="ARBA" id="ARBA00048778"/>
    </source>
</evidence>
<dbReference type="InterPro" id="IPR013083">
    <property type="entry name" value="Znf_RING/FYVE/PHD"/>
</dbReference>
<evidence type="ECO:0000256" key="15">
    <source>
        <dbReference type="ARBA" id="ARBA00022801"/>
    </source>
</evidence>
<dbReference type="PANTHER" id="PTHR22605:SF16">
    <property type="entry name" value="E3 UBIQUITIN-PROTEIN LIGASE RNF213"/>
    <property type="match status" value="1"/>
</dbReference>
<organism evidence="31 32">
    <name type="scientific">Galemys pyrenaicus</name>
    <name type="common">Iberian desman</name>
    <name type="synonym">Pyrenean desman</name>
    <dbReference type="NCBI Taxonomy" id="202257"/>
    <lineage>
        <taxon>Eukaryota</taxon>
        <taxon>Metazoa</taxon>
        <taxon>Chordata</taxon>
        <taxon>Craniata</taxon>
        <taxon>Vertebrata</taxon>
        <taxon>Euteleostomi</taxon>
        <taxon>Mammalia</taxon>
        <taxon>Eutheria</taxon>
        <taxon>Laurasiatheria</taxon>
        <taxon>Eulipotyphla</taxon>
        <taxon>Talpidae</taxon>
        <taxon>Galemys</taxon>
    </lineage>
</organism>
<feature type="region of interest" description="Disordered" evidence="28">
    <location>
        <begin position="7153"/>
        <end position="7180"/>
    </location>
</feature>
<evidence type="ECO:0000313" key="32">
    <source>
        <dbReference type="Proteomes" id="UP000700334"/>
    </source>
</evidence>
<dbReference type="GO" id="GO:0005811">
    <property type="term" value="C:lipid droplet"/>
    <property type="evidence" value="ECO:0007669"/>
    <property type="project" value="UniProtKB-SubCell"/>
</dbReference>
<feature type="compositionally biased region" description="Low complexity" evidence="28">
    <location>
        <begin position="1758"/>
        <end position="1769"/>
    </location>
</feature>
<evidence type="ECO:0000256" key="7">
    <source>
        <dbReference type="ARBA" id="ARBA00022490"/>
    </source>
</evidence>
<gene>
    <name evidence="31" type="ORF">J0S82_013199</name>
</gene>
<keyword evidence="20" id="KW-0511">Multifunctional enzyme</keyword>
<evidence type="ECO:0000256" key="27">
    <source>
        <dbReference type="PROSITE-ProRule" id="PRU00175"/>
    </source>
</evidence>
<evidence type="ECO:0000256" key="28">
    <source>
        <dbReference type="SAM" id="MobiDB-lite"/>
    </source>
</evidence>
<keyword evidence="8" id="KW-0037">Angiogenesis</keyword>
<keyword evidence="13 27" id="KW-0863">Zinc-finger</keyword>
<dbReference type="InterPro" id="IPR018957">
    <property type="entry name" value="Znf_C3HC4_RING-type"/>
</dbReference>
<feature type="region of interest" description="Disordered" evidence="28">
    <location>
        <begin position="5929"/>
        <end position="5952"/>
    </location>
</feature>
<comment type="subcellular location">
    <subcellularLocation>
        <location evidence="3">Cytoplasm</location>
        <location evidence="3">Cytosol</location>
    </subcellularLocation>
    <subcellularLocation>
        <location evidence="2">Lipid droplet</location>
    </subcellularLocation>
</comment>
<dbReference type="GO" id="GO:0005524">
    <property type="term" value="F:ATP binding"/>
    <property type="evidence" value="ECO:0007669"/>
    <property type="project" value="UniProtKB-KW"/>
</dbReference>
<evidence type="ECO:0000256" key="1">
    <source>
        <dbReference type="ARBA" id="ARBA00000900"/>
    </source>
</evidence>
<evidence type="ECO:0000256" key="8">
    <source>
        <dbReference type="ARBA" id="ARBA00022657"/>
    </source>
</evidence>
<comment type="subunit">
    <text evidence="22">Monomer. Interacts with UBE2L3/UBCH7; UBE2L3/UBCH7 is the most efficient ubiquitin-conjugating enzyme E2 for the ubiquitin ligase activity. Interacts with UBE2N/UBC13; promoting 'Lys-63'-linked ubiquitination of target proteins.</text>
</comment>
<feature type="region of interest" description="Disordered" evidence="28">
    <location>
        <begin position="6645"/>
        <end position="6730"/>
    </location>
</feature>
<comment type="pathway">
    <text evidence="4">Protein modification; protein ubiquitination.</text>
</comment>
<keyword evidence="7" id="KW-0963">Cytoplasm</keyword>
<feature type="compositionally biased region" description="Pro residues" evidence="28">
    <location>
        <begin position="510"/>
        <end position="524"/>
    </location>
</feature>
<evidence type="ECO:0000256" key="22">
    <source>
        <dbReference type="ARBA" id="ARBA00064239"/>
    </source>
</evidence>
<dbReference type="InterPro" id="IPR017907">
    <property type="entry name" value="Znf_RING_CS"/>
</dbReference>
<dbReference type="OrthoDB" id="2423195at2759"/>
<proteinExistence type="inferred from homology"/>
<feature type="compositionally biased region" description="Low complexity" evidence="28">
    <location>
        <begin position="574"/>
        <end position="656"/>
    </location>
</feature>
<feature type="compositionally biased region" description="Low complexity" evidence="28">
    <location>
        <begin position="7408"/>
        <end position="7421"/>
    </location>
</feature>
<reference evidence="31" key="1">
    <citation type="journal article" date="2021" name="Evol. Appl.">
        <title>The genome of the Pyrenean desman and the effects of bottlenecks and inbreeding on the genomic landscape of an endangered species.</title>
        <authorList>
            <person name="Escoda L."/>
            <person name="Castresana J."/>
        </authorList>
    </citation>
    <scope>NUCLEOTIDE SEQUENCE</scope>
    <source>
        <strain evidence="31">IBE-C5619</strain>
    </source>
</reference>
<dbReference type="EMBL" id="JAGFMF010012102">
    <property type="protein sequence ID" value="KAG8507497.1"/>
    <property type="molecule type" value="Genomic_DNA"/>
</dbReference>
<dbReference type="GO" id="GO:0005730">
    <property type="term" value="C:nucleolus"/>
    <property type="evidence" value="ECO:0007669"/>
    <property type="project" value="TreeGrafter"/>
</dbReference>
<evidence type="ECO:0000256" key="2">
    <source>
        <dbReference type="ARBA" id="ARBA00004502"/>
    </source>
</evidence>
<evidence type="ECO:0000256" key="20">
    <source>
        <dbReference type="ARBA" id="ARBA00023268"/>
    </source>
</evidence>
<feature type="compositionally biased region" description="Basic and acidic residues" evidence="28">
    <location>
        <begin position="1226"/>
        <end position="1257"/>
    </location>
</feature>
<dbReference type="FunFam" id="3.40.50.300:FF:000491">
    <property type="entry name" value="E3 ubiquitin-protein ligase RNF213"/>
    <property type="match status" value="1"/>
</dbReference>
<feature type="region of interest" description="Disordered" evidence="28">
    <location>
        <begin position="7782"/>
        <end position="7803"/>
    </location>
</feature>
<evidence type="ECO:0000256" key="23">
    <source>
        <dbReference type="ARBA" id="ARBA00067765"/>
    </source>
</evidence>
<dbReference type="SUPFAM" id="SSF52540">
    <property type="entry name" value="P-loop containing nucleoside triphosphate hydrolases"/>
    <property type="match status" value="2"/>
</dbReference>
<comment type="catalytic activity">
    <reaction evidence="1">
        <text>S-ubiquitinyl-[E2 ubiquitin-conjugating enzyme]-L-cysteine + [acceptor protein]-L-lysine = [E2 ubiquitin-conjugating enzyme]-L-cysteine + N(6)-ubiquitinyl-[acceptor protein]-L-lysine.</text>
        <dbReference type="EC" id="2.3.2.27"/>
    </reaction>
</comment>
<accession>A0A8J5ZV76</accession>
<dbReference type="PANTHER" id="PTHR22605">
    <property type="entry name" value="RZ-TYPE DOMAIN-CONTAINING PROTEIN"/>
    <property type="match status" value="1"/>
</dbReference>
<feature type="compositionally biased region" description="Low complexity" evidence="28">
    <location>
        <begin position="540"/>
        <end position="567"/>
    </location>
</feature>
<comment type="similarity">
    <text evidence="5">Belongs to the AAA ATPase family.</text>
</comment>
<dbReference type="PROSITE" id="PS50089">
    <property type="entry name" value="ZF_RING_2"/>
    <property type="match status" value="1"/>
</dbReference>
<keyword evidence="15" id="KW-0378">Hydrolase</keyword>
<evidence type="ECO:0000256" key="9">
    <source>
        <dbReference type="ARBA" id="ARBA00022677"/>
    </source>
</evidence>
<comment type="catalytic activity">
    <reaction evidence="21">
        <text>ATP + H2O = ADP + phosphate + H(+)</text>
        <dbReference type="Rhea" id="RHEA:13065"/>
        <dbReference type="ChEBI" id="CHEBI:15377"/>
        <dbReference type="ChEBI" id="CHEBI:15378"/>
        <dbReference type="ChEBI" id="CHEBI:30616"/>
        <dbReference type="ChEBI" id="CHEBI:43474"/>
        <dbReference type="ChEBI" id="CHEBI:456216"/>
    </reaction>
    <physiologicalReaction direction="left-to-right" evidence="21">
        <dbReference type="Rhea" id="RHEA:13066"/>
    </physiologicalReaction>
</comment>
<dbReference type="InterPro" id="IPR027417">
    <property type="entry name" value="P-loop_NTPase"/>
</dbReference>
<sequence>MTGTVYITVVAAPAASLGSASRAWRLPAFSIPRAMQCPHCQFVSKEDAPKFCSDCGQKLLPAAPAAGMTKTGKVDPCGWAVWQVYLPLQRGDHVQQQPVGWEEGPVGQLIPQQIAPDPLTDLRPLLHPHVQFPEDPAAYTHLTSFIGQHGCLFPGFAPFPTEALVSPLRLLPGPPLHFLAVCAAGRLPTTHRRLLSCSRKRGASGLIYWFPQAAGAGRKSDCPAQGVRLLSCRHGTGGPEQVAGGEPMGPHPWSLRLCLGGVLVEQDGPGWWHRGGGFIGSVPGPGVSWRRLNSSKHRKALPQPLPPNGRSAEAWRAAEPLIPAPPRGSEGGARQLLEGCSGGGQQGGTGWRCRAEDCSLEKSPARFPTLPPAGGVQVVWALEWGPALPCQPVSPAPAHESRRSPRARWWPTGAERRCEVALAWWYLRNMARHGDREPPRGLSANPTSLLSRRCPGLLDSVQAEGLLSCPAALGSPSGPPGPRGGSWPGRPRVGCLRLEEKPVQDLRPGPGTPRWPWRAPPGPCARPLGGPSLQSPLSRASAVPADSSSQAPADSSSQAPADNSSEAPADRSSEAPAESSSEAPAESSSKGPGDSSSKGPADSSSKGPADSSSQAPADSSTKGPADSSPEAPAESSSQAPADSSSKGPADSSSKGPADSSPEAPADSNSEAPVDSSSEAPAAPEADMERARELKEDGCTSLPPGPDEPLEGPDDAEGSWTVHRVSGQPWGLWGSCLGQRPPAVPVPPCRHPRSVSCRTAQCCPGLCCRPGSRPLGSSGSSSPGWAPRSAAASHMRGLRGVRRVQMCDRVPALGPPMPETKLGALDVQDSAPQRAGHCGSQLLCCWWCWTAGSGHQLLVVTGHGTGHQSECRAALASGVGHQRWRQKHQPSRPRGVAGLLQQQLRGTVPCKGPVVLPEGQKARGVSWRGIAEWLRRLSARCWPLSWSRSFRGRESADSAHRGFGGDKLDSKKRRKMKNQQASREQESLTPSCSCSLDSLVGQDPALPQNRAQRGGPPSQPPATGQTPLEGQASGGAGTVMAMELGSSPAPLGHAKEPEGSPAPLGQTLGSAVREGKDHATPGHSEGQGLAQEEASGSVSAGEGRPGGRAAAQDLPLPKSQGGDSAPRKEPQTARAQAGSPSPGVSCWGVDQAAPRCASLLCSHLSGKVSSGTGLGGGCEGPLGLQLLPAVGAAPAGPVPEAEKGRKNKTQTTKQPLASGPAPQESQQETKSKDEGHVSGEKAGGKEKPKPEAPERAEGSHVAQPVAVKKEKERGNQKAATQDIRQSSLSPEQGVTVRFYAILSKHFDFDPTCHKVVVRGGEAFGEPKWNLDVCEMFCTRDLGDNGFLLEGSTVLARQYLDKSIPYKYVVLGIPDSGEYEFEFIYKVQKAHEHVNRCLCMRKRLMHEGVWHQYDDIICRRVTGKIQQIIDSVTSKRKEVVRGKQIAATVMLDRIFQTLQPWNAGNIQSFFTRFWQFYAQVRVPMVYEGRPQPWTTLNYKEEEVKAYLWGYLKGKMQSFLNKNGDPLPKDFPVRSPLRMGLIVLALLDTLSLSLAEGDLSALCHLLSPSAVAPDALREDLAVLGTLDRWQERLVHFCLCCMEKRMDLWVCVLPVLHLCAQPPPPGKDAALQPEDAWAALEGIPYSEFRDKRQELKLLLQLMRKKRHLLGLDGALFRSWFSLLPLGGLVPYMEEAREPPSLFPARVPDCLLGTYYRLSCLREVTQSNHETLERMLRMLLSLLGDYQDRGVPGAVLPRGVQQRPRGPWRAAAPRPASRAAPVSVPTLRSVLEASLGQTFLTLCQKFHGAVCRITQDPKWHELPALSAELMCRIAALKPPAEPAAGSEDGAGQESVAKAIFQDTLATTRAWLRKVFHKRMVQSVYSGAVRFSHSEEIKIWKRLVEVDVPAELGWKEALLGDMEGRLKQEPPHNQIALFCHVCRHTPSLGDSMSKCFEKCAIEAVSTVCQAQGSVLEGLTAHNLKHFGTLLSAVVTQAWPRRDGAAVDAEEEVLKHLLTGVDIEHVFRLCGTGEKVLAGITKEARRLLDVANSVFSKAVGDLRSGAVLVGQLELIKEHKDKFLAIWEIKRKSLLCQEGQWKMEQVLAMRTSELSFLRTEQRCVDSLLKTCGKVQDVIEVDLGDVENRHLEDLSGQSLSAIMEVGGPAAPSETQCTRHYGLSPELRTMAGHLYGFRDSHVFQALWRNEAVDLGSLEDESSRPVLSLEEVFADLYSPCLRSFEDTYKALKSGEVTMKTVDDIFRDFVDKYDDLACELRLMCSLDPQDRGDWVSERVQQIRAYQHLHLAAHSAKVILKVRENLGLSGNFNVLQTLLNFTENFREFCHEKLDQISQQLIKAGKLLKGISGARYQCLEELARSQEFICWVREALGGITELKVFVDLASISAGENDIDVDRVACFHDAVQAYAPLLYELPATAGFREFMERLQELWKALENDQHLPSKLRDSSRNLEWLQTVRESHGSVELSSLTLAAAINTRGVYEIRPPPRGQKISPDAVLQLLLPESRGAGAEARSYSLEELRELLHKLMLMSSKKERGNMEVEAFSEVFCGVQSLVQAFIDLYLAGNALFRTWAARVHCSAQEGSVVLDFHVGPVRQLRGGGPVADLLKGVCSELEAYLKRWQSTVAQARAKHLYLNYYTAEQLVYLSTELGAEVPSDDALTMLCFLKGGCTARDVADARRAATGLAPRQLRRELGDLPALVAAEPGLAGQLRVLLERSVQSMGAFLPHCLDLNSLGCCLACLAEASGPPVERRLPEGLQAGQPNLVVCPQAEVLSSALALYMQSPGQSLPSYDEVLLCGPATTLEEVELLLHRCLAPGARGRRLHSLLFADRLSYEVGCRVEALLRDLCSWPHREDFQLVLVCASEREHCCLPSAFSRHKALVTPQQPLEAVRAYLLHHFQGPVQGPAAAAVFRDKACVGLVASERAGVGKSLYVRRLHEKLSRRLNTQVPLKVIRLTDRQVDEQQVLAALLSSLGGRYQRRPVIFHLDVTSAVRAGVPEFLFKLLVLQHLMDVNGKMWLRNPLHLYVVEILEGPAAVPARAARAARQNARAAPFSLLDVFPKVTCRPPKEVIGLGLGPKQDCEDPGMDMQEFCSETFQRPYQYLKRSFQKQNLDGFQYKEGSVEGTPEECLQLLLIHCGVANPSWAELRNFASFLNYQLRDCEASLFCQVSATGDVLQGFKNFVVTFMIFMARDFATPTLHMSDQSPGQPAASLQGVSEDDLAPFLLRKRWESEPHPYVFFNNDHTTMTFIGFHLQHNQEGGVDAVDPRNGQVIKRHVMTAGLWQALRWQRVPFNVNFDELPRHEKLERLCLALGVQWPFDPDDTYELTTDNMLKILAIEMRFRCGIPVVIMGETGCGKTRLIQFLSGLRRSTADTETLKLVKVHGGTTADMIYAKVREAQKLALCNKAQHQLDTILFLDEANTTEAISCIKEVLCDRTVDGESLDADSGLHIVAACNPYRKHSQEMISRLEAAGLGYRVRAEDTADRLGAIPLRQLVYRVHALPPSLVPLVWDFGQLNDAVEKRYIQQIVQRLVGPLGLAPDRVRVVTEVLAASQGFMRESQDECSFVSLRDVERCTRVFSWFYGHSPMLLEQLRAFLDAEGICRPEPDPALWSLVLAVGVCYHASMEDKQSYLEAVCAFFPAPFDDSQAILEEITWVQDMFLEGVCLRKAIAKNLALKENVFMMVICIELKIPLFLVGKPGSSKSLAKTIVADAMQGPAAPSELFRHLKQVHLVSFQCSPHSTPQGIIGTFRQCARFQQGKDLRQYVSVVVLDEVGLAEDSPKMPLKTLHPLLEDGCIEDDPAPHKKVGFVGISNWALDPAKMNRGLFVSRGSPDQKELVESARGICSSEPLVQKRVQGYFGPFARAYEAVCRRQDKEFFGLRDYYSLIKMVFAAARESNREPRPQDVAWAVLRNFSGKDDVHALDIFAEHLPEARCLAPVGPMQLIEQNLLGHQRAAAGGDPDGAESRYLLVLTRNYVALQILQQRLFGEGQQPEIIFGSSFPRDQEYTQICRNINQVKVCMETGRTVVLLNLQSLYESLYDALNQYYVYLGGQKYVDLGLGTHRVKCRVHPAFRLVVIEEKDVVYQHFPVPLINRLEKHYLDIDTVLEPGHRDVVAKLWHWVERFVAVEAGPFQAGPKYGPADVFVGFHADACASVVLQVAKRVGCSAPDGQLTSALLEEAKLVLLDCATPDAVVRLRSCAVDGFSAHALARTYYEEQQHDSFADFLGAQLRATEPGQHAIFTEVTTFSRLLTSQDREALDAAVMGRALRPVILSLQQFDTELSFLKDVRSCLTCGAGAKVLIVQTDFEDGAHSAQLVASAKYSAINEVSKLPEGGDCVFVYFIVKLPRMGSGTGYVGFHGGLWRAVHIDDLRRSAVMDSDVTRLQDAAISQLFEPQEAPAQEEEKMETECAEAPGQGKRQVLDTTSLLRSCIQGAVGLLRDQREGAQRSVRRVELLLGLLNEDSPVAAAFLRVVKMRLQGLLQRQEEPQLRHMREWVVRAAWSQDALQEAGTFRHTLWQRVQAAVTPLLASLVATVDRDDNLELLVRPGSPRWVEPLWMLMFGDAKLLDIPLVANAPRPRGEASPIMVQSFMSRPQHVSGDVPFSWRIKDYLEELSVQAQYTTSPEGLPSKLVEIFQQTPLGGFLAQLPEQEQQEILECYIKDFLLLTLHVSSREELRFLQMALESCIREMGAEGPEEGLVLPWVHLAYRRFRSRLHNFLRILTVHPQVLRRLEEGVHKHPAAGREMALDAFAAVACVEMLTTDLLNPSPQEWLRAVRTLSVPLELLCSDAYAGAGGPFTRKVVEEVRVQWNRVFSISLFVEHVLLGTLGHIPELEQLVTRHVSLLSKCLQEDSDIKTHRPFVAVMTVLRDCKDKASKVLSRCGVRPCPVCLVDAQDPVCLPCDHVFCLRCVRERLTPGQMMCPSCLTVLPEGFSPKPCHEQRVAIKKHARFRQLCDSFFLDLVSAVCFKDSTPPHSDVVRDLLALLFAQKELVRDAPQRHREHTKCLSPFDDVVDQSPVIRSVVLKLLLKYSFHEVREYIQGYLSMLEEKAFVVEDKTDLYVLFSNCLEDSLHEKMSALSSSDQRSVLQEDTHFLTTCVPVQGSLEAKLAEEQQLYLRQVERFCARARNDWFKVYLVRKLSSQQGMEFVQQLCREGSPARWVFPQEVLEQQKDYPNQMDCYLVYGEEYKTVREAVGQTVLKCQPAEAALEAGGRAAREERLVARHRWAPAGPTALRALSRAPAETLEPPLLPVPLQSPAGARLLPRLRRKEGGAYCQALKEPCLGVLFTSHCARERGAELPGPAAPRPTTPPCSGPPQLPCAQWGSDFSQRSPGQSALSYCGDVPISRSQRCLAGAELWARAHGGTKPQQAVHLLLALYREVSTLYSCPNASLRPKPESGGVGAGRGVGLHLHAGSPGNPPLGLATAARVHRGVWGEVVWAASRLWHLWAHAASRGQCEAVSKLIDEGRSLPSPNAQHFAKSLVTNTLPLLQMGLGHAGLGGTLTELAVHTAAVLLCGQGALLQPLQGLAFSPASMQGQPDACPLTPAAFVPGPSASDDGASPCCFPFLLPARVGLPAEALLSMRSCPPSRSAFVFPQRSFLPTMPEDLLAQARTWGGLEGVWWYSKCCCPQGRVPLERTGHTGVGLHVPPPWPWPSAPGWSEPLLFTLAQGPSEAGQGPLATRPGGVGLLLRTGPGDSSHAVGSCCAGPGSLLGRPGCVLRGDRGRAVAVLRSLGASPTRVSFPLSAGCPNGHPCTVGEGAQVLASCARPFLRGCPGPWAGCAAPWLCSSLPCAGVPASSAWDGPADGRSPSAALRAQLGCETQVLLGWVRPRPAWAPARGQSQRPLDRDPQGQHCAARLSLASGRGPRLLGLLGPGPRSVKGTCGGEGWSGVYSVCLRWLPPIVPGPGPSSCPTPAPARPRGCGRPGLRPRALDSALLPRSELAGSRAHAHDFVLERAVAWGRTSSAWERTRRGRGGRTSRVCRKVRTELISPFKRNGSTCASSPATRGAGPSGGPLAEPALCPQCGRPMERSKCVDCGADIGGAQHIPSAGFQVIECPRSWPASGLGRGFSPSRPAGTGHRARCRRLWAASRPPGRPGPRRPTVWPVFWHWLTRSLGLPMGLWTQLAELALASTPPHVRFVRGAVSPAGAQLPLLSNVREARPAPSMREGGVEPAPASLALEAEGVGCPRTAGLSPEPGCAVAVGSGSPSHAPLGLGVSALGQPLGPVSSVGKEQGAPLTSRAPGPAAPGPAAPSLCVCGGSGILTGLTRGSEQTPPGLGSCQRLAGAAAPSASAPRLRPHLLDNVDRTQTGHVLGPPPERGTAVACDRGRSPLAMLLLRLLTHLAMLLGAAHSPKVRAHAGPRGGRVQAPAPLGSRGARKPLGITAQCGTPASKAGAATDGQVQSLRPGQRGLGLGSPCSLVVASGRGIPGCWRRCCPLPGPVRRGPWRPAPAGLLPPRGLCGAASMACTDQSSVLALQALRNIIQPRVADPRSFLQLHIQRNLEQLTTMLAKSADEAASVVHLVLRGLLSSQSEGRGRRGMGGAGVAWAGLPGSGLLPGPQKRAPFPLRSTTVDQRGEEQVGKAGRETSPTRAEGEQERVMLAPCGGCVRGFAECGGCRGRPVQAKRAGPPSPPGPKNLWRRNRLVRVSFCREKQNPAVEERAGGDKKAKGTGLGPPHPQPPWPHPAPPTPASSRPDPPRPDRAFLSPQHLDNSLQTVHRLISQDERISSNPVAKLVFRDPAAFLPQLPRGGPLHCSRAWRCRRRVTVEHLRHVLEQRHGEDSVPVLWQFLQEVRCWASGTPASAERVRAPGQDEGGGRAPSAGRPEAVLGLSGNLPSPEGRVLPLPSERALPPRYVHSLAARKWGLLRARDTWLSGSSPCALGRAGARGQLEVLGAPAGQREGGSWRVASIITLVGGLRAHAWLHWTPGHLSGVRPVPFSSQEAELRLVKFLPEILALQRNLVKRFQNVPEVQYTSLRDFIDSQPSGGQAHGGRVVRALGRQPSALPGASTRFLGTRSEEWARGDTGAVRWLCGCGLVWWGLPWLLPGALSAEGLRQQYHDRISIFLDTWNQLRRSLETRGERPTRALARPLRASGLSVRPWLLPGAEGGRRSQPPAPLTLCMQQHRDSGHGRVGTGGAAEGPWGVPGPARSAREPKLPEGYCSADLDLHAPFEVVLPRRRGEGLCATALVSYLMRLHNRMVDTVGKFCPEDCRWARAAELGLRRAPRAAGPAGTDRRTRPCPAHLPGCSPAPGRGPCSDCAWRPGPLQARVPATYSVDAPDVTDLHVISYEVERDLAPLISANCQYQVVQGRETEQDFDLEKIQRQVISRFLQGKPRLTLEPHVHPTPCPSGAASRALGAVTGIGGTAEGIPGPACRAAPPSAPVAAQPSRAPPACCGSDTTWTKPAPPGTSGLGGAPPPPRREARCPLCPHAGGPPPASACCQTVAVRPRGRCGPGAAVPGRPGGTGLRASAGMAASSAGPVISAQGIPTLVSRRDWNYEHLFADIRSKVEQVSPGPSALAQPALAPAPVVSIRVRPPAQRRSCGASSPRQVSSFPVEGEQADVATAMTPWSWALTRGPEHAVPVCTRVRARGRREARERLSLQPCCFGSQAPLPRAVASAVGGQLQSYSDACEALSALEVALKFLSTGGGPADMTLNTYVQDMLRMEEQTALVLTVGLCPGRACLPCPLRCRGPRGAQAGRPRSGRDGRGQHRSAGACGARAAGLSVPGQLHACMWAPGLSRLLGGAGGDGWAEPVPRSPLSPGPGQVSAPPRRRPLAVPVRTQVGAAATPEESECASALGGAGTPGPAAGHLPDAFQEPFGEISTDYKDKLSPENTKRLRVFLNQTDLDAFLLELHELMVLKLQSPQAQDFNPSWRRLLFACGVRRELTDFPGSPPAPLLFPLPSVLRPARAQVSVASSSAGTSGRAQQPLPQE</sequence>
<keyword evidence="18" id="KW-0391">Immunity</keyword>
<feature type="compositionally biased region" description="Polar residues" evidence="28">
    <location>
        <begin position="977"/>
        <end position="995"/>
    </location>
</feature>
<feature type="region of interest" description="Disordered" evidence="28">
    <location>
        <begin position="6019"/>
        <end position="6038"/>
    </location>
</feature>
<feature type="region of interest" description="Disordered" evidence="28">
    <location>
        <begin position="6580"/>
        <end position="6621"/>
    </location>
</feature>
<feature type="region of interest" description="Disordered" evidence="28">
    <location>
        <begin position="1192"/>
        <end position="1286"/>
    </location>
</feature>
<keyword evidence="14" id="KW-0833">Ubl conjugation pathway</keyword>
<feature type="region of interest" description="Disordered" evidence="28">
    <location>
        <begin position="6249"/>
        <end position="6270"/>
    </location>
</feature>
<feature type="compositionally biased region" description="Acidic residues" evidence="28">
    <location>
        <begin position="707"/>
        <end position="716"/>
    </location>
</feature>
<feature type="region of interest" description="Disordered" evidence="28">
    <location>
        <begin position="1750"/>
        <end position="1769"/>
    </location>
</feature>
<dbReference type="GO" id="GO:0002376">
    <property type="term" value="P:immune system process"/>
    <property type="evidence" value="ECO:0007669"/>
    <property type="project" value="UniProtKB-KW"/>
</dbReference>
<dbReference type="FunFam" id="3.40.50.300:FF:000804">
    <property type="entry name" value="E3 ubiquitin-protein ligase RNF213"/>
    <property type="match status" value="1"/>
</dbReference>
<keyword evidence="32" id="KW-1185">Reference proteome</keyword>
<dbReference type="GO" id="GO:2000051">
    <property type="term" value="P:negative regulation of non-canonical Wnt signaling pathway"/>
    <property type="evidence" value="ECO:0007669"/>
    <property type="project" value="TreeGrafter"/>
</dbReference>
<feature type="region of interest" description="Disordered" evidence="28">
    <location>
        <begin position="6379"/>
        <end position="6404"/>
    </location>
</feature>
<evidence type="ECO:0000256" key="19">
    <source>
        <dbReference type="ARBA" id="ARBA00023098"/>
    </source>
</evidence>
<evidence type="ECO:0000256" key="12">
    <source>
        <dbReference type="ARBA" id="ARBA00022741"/>
    </source>
</evidence>
<keyword evidence="11" id="KW-0479">Metal-binding</keyword>
<evidence type="ECO:0000256" key="14">
    <source>
        <dbReference type="ARBA" id="ARBA00022786"/>
    </source>
</evidence>
<evidence type="ECO:0000313" key="31">
    <source>
        <dbReference type="EMBL" id="KAG8507497.1"/>
    </source>
</evidence>
<feature type="region of interest" description="Disordered" evidence="28">
    <location>
        <begin position="7408"/>
        <end position="7448"/>
    </location>
</feature>
<keyword evidence="9" id="KW-0551">Lipid droplet</keyword>
<feature type="compositionally biased region" description="Low complexity" evidence="28">
    <location>
        <begin position="5940"/>
        <end position="5951"/>
    </location>
</feature>
<dbReference type="Pfam" id="PF20173">
    <property type="entry name" value="ZnF_RZ-type"/>
    <property type="match status" value="1"/>
</dbReference>
<feature type="region of interest" description="Disordered" evidence="28">
    <location>
        <begin position="951"/>
        <end position="1142"/>
    </location>
</feature>
<evidence type="ECO:0000256" key="5">
    <source>
        <dbReference type="ARBA" id="ARBA00006914"/>
    </source>
</evidence>
<evidence type="ECO:0000256" key="18">
    <source>
        <dbReference type="ARBA" id="ARBA00022859"/>
    </source>
</evidence>
<feature type="region of interest" description="Disordered" evidence="28">
    <location>
        <begin position="7723"/>
        <end position="7743"/>
    </location>
</feature>
<feature type="domain" description="RZ-type" evidence="30">
    <location>
        <begin position="6007"/>
        <end position="6082"/>
    </location>
</feature>
<dbReference type="InterPro" id="IPR001841">
    <property type="entry name" value="Znf_RING"/>
</dbReference>
<dbReference type="SMART" id="SM00184">
    <property type="entry name" value="RING"/>
    <property type="match status" value="1"/>
</dbReference>
<feature type="compositionally biased region" description="Basic and acidic residues" evidence="28">
    <location>
        <begin position="6674"/>
        <end position="6693"/>
    </location>
</feature>
<feature type="compositionally biased region" description="Low complexity" evidence="28">
    <location>
        <begin position="669"/>
        <end position="684"/>
    </location>
</feature>
<evidence type="ECO:0000256" key="24">
    <source>
        <dbReference type="ARBA" id="ARBA00079225"/>
    </source>
</evidence>
<dbReference type="EC" id="2.3.2.27" evidence="6"/>
<dbReference type="PROSITE" id="PS00518">
    <property type="entry name" value="ZF_RING_1"/>
    <property type="match status" value="1"/>
</dbReference>
<dbReference type="GO" id="GO:0120323">
    <property type="term" value="P:lipid ubiquitination"/>
    <property type="evidence" value="ECO:0007669"/>
    <property type="project" value="UniProtKB-ARBA"/>
</dbReference>
<evidence type="ECO:0000256" key="13">
    <source>
        <dbReference type="ARBA" id="ARBA00022771"/>
    </source>
</evidence>
<dbReference type="InterPro" id="IPR046439">
    <property type="entry name" value="ZF_RZ_dom"/>
</dbReference>
<protein>
    <recommendedName>
        <fullName evidence="23">E3 ubiquitin-protein ligase RNF213</fullName>
        <ecNumber evidence="6">2.3.2.27</ecNumber>
    </recommendedName>
    <alternativeName>
        <fullName evidence="25">E3 ubiquitin-lipopolysaccharide ligase RNF213</fullName>
    </alternativeName>
    <alternativeName>
        <fullName evidence="24">Mysterin</fullName>
    </alternativeName>
    <alternativeName>
        <fullName evidence="26">RING finger protein 213</fullName>
    </alternativeName>
</protein>
<evidence type="ECO:0000256" key="26">
    <source>
        <dbReference type="ARBA" id="ARBA00080635"/>
    </source>
</evidence>
<evidence type="ECO:0000256" key="25">
    <source>
        <dbReference type="ARBA" id="ARBA00079490"/>
    </source>
</evidence>
<evidence type="ECO:0000256" key="6">
    <source>
        <dbReference type="ARBA" id="ARBA00012483"/>
    </source>
</evidence>
<dbReference type="InterPro" id="IPR003593">
    <property type="entry name" value="AAA+_ATPase"/>
</dbReference>
<evidence type="ECO:0000259" key="30">
    <source>
        <dbReference type="PROSITE" id="PS51981"/>
    </source>
</evidence>
<feature type="compositionally biased region" description="Basic and acidic residues" evidence="28">
    <location>
        <begin position="686"/>
        <end position="697"/>
    </location>
</feature>
<dbReference type="Proteomes" id="UP000700334">
    <property type="component" value="Unassembled WGS sequence"/>
</dbReference>
<evidence type="ECO:0000256" key="17">
    <source>
        <dbReference type="ARBA" id="ARBA00022840"/>
    </source>
</evidence>
<evidence type="ECO:0000256" key="16">
    <source>
        <dbReference type="ARBA" id="ARBA00022833"/>
    </source>
</evidence>
<name>A0A8J5ZV76_GALPY</name>
<dbReference type="GO" id="GO:0042742">
    <property type="term" value="P:defense response to bacterium"/>
    <property type="evidence" value="ECO:0007669"/>
    <property type="project" value="UniProtKB-ARBA"/>
</dbReference>
<keyword evidence="17" id="KW-0067">ATP-binding</keyword>
<evidence type="ECO:0000256" key="4">
    <source>
        <dbReference type="ARBA" id="ARBA00004906"/>
    </source>
</evidence>
<dbReference type="Gene3D" id="3.40.50.300">
    <property type="entry name" value="P-loop containing nucleotide triphosphate hydrolases"/>
    <property type="match status" value="2"/>
</dbReference>
<feature type="compositionally biased region" description="Polar residues" evidence="28">
    <location>
        <begin position="1276"/>
        <end position="1286"/>
    </location>
</feature>
<dbReference type="PROSITE" id="PS51981">
    <property type="entry name" value="ZF_RZ"/>
    <property type="match status" value="1"/>
</dbReference>
<dbReference type="GO" id="GO:0008270">
    <property type="term" value="F:zinc ion binding"/>
    <property type="evidence" value="ECO:0007669"/>
    <property type="project" value="UniProtKB-KW"/>
</dbReference>